<dbReference type="InterPro" id="IPR002734">
    <property type="entry name" value="RibDG_C"/>
</dbReference>
<dbReference type="PANTHER" id="PTHR38011:SF11">
    <property type="entry name" value="2,5-DIAMINO-6-RIBOSYLAMINO-4(3H)-PYRIMIDINONE 5'-PHOSPHATE REDUCTASE"/>
    <property type="match status" value="1"/>
</dbReference>
<dbReference type="AlphaFoldDB" id="A0A5Q2MMF3"/>
<dbReference type="InterPro" id="IPR024072">
    <property type="entry name" value="DHFR-like_dom_sf"/>
</dbReference>
<dbReference type="SUPFAM" id="SSF53597">
    <property type="entry name" value="Dihydrofolate reductase-like"/>
    <property type="match status" value="1"/>
</dbReference>
<proteinExistence type="predicted"/>
<dbReference type="GO" id="GO:0008703">
    <property type="term" value="F:5-amino-6-(5-phosphoribosylamino)uracil reductase activity"/>
    <property type="evidence" value="ECO:0007669"/>
    <property type="project" value="InterPro"/>
</dbReference>
<keyword evidence="2" id="KW-1185">Reference proteome</keyword>
<dbReference type="KEGG" id="aef:GEV26_16865"/>
<organism evidence="1 2">
    <name type="scientific">Aeromicrobium yanjiei</name>
    <dbReference type="NCBI Taxonomy" id="2662028"/>
    <lineage>
        <taxon>Bacteria</taxon>
        <taxon>Bacillati</taxon>
        <taxon>Actinomycetota</taxon>
        <taxon>Actinomycetes</taxon>
        <taxon>Propionibacteriales</taxon>
        <taxon>Nocardioidaceae</taxon>
        <taxon>Aeromicrobium</taxon>
    </lineage>
</organism>
<dbReference type="PANTHER" id="PTHR38011">
    <property type="entry name" value="DIHYDROFOLATE REDUCTASE FAMILY PROTEIN (AFU_ORTHOLOGUE AFUA_8G06820)"/>
    <property type="match status" value="1"/>
</dbReference>
<accession>A0A5Q2MMF3</accession>
<dbReference type="GO" id="GO:0009231">
    <property type="term" value="P:riboflavin biosynthetic process"/>
    <property type="evidence" value="ECO:0007669"/>
    <property type="project" value="InterPro"/>
</dbReference>
<protein>
    <submittedName>
        <fullName evidence="1">Deaminase</fullName>
    </submittedName>
</protein>
<dbReference type="EMBL" id="CP045737">
    <property type="protein sequence ID" value="QGG42913.1"/>
    <property type="molecule type" value="Genomic_DNA"/>
</dbReference>
<dbReference type="Proteomes" id="UP000392064">
    <property type="component" value="Chromosome"/>
</dbReference>
<reference evidence="1 2" key="1">
    <citation type="submission" date="2019-11" db="EMBL/GenBank/DDBJ databases">
        <authorList>
            <person name="Li J."/>
        </authorList>
    </citation>
    <scope>NUCLEOTIDE SEQUENCE [LARGE SCALE GENOMIC DNA]</scope>
    <source>
        <strain evidence="1 2">MF47</strain>
    </source>
</reference>
<dbReference type="Gene3D" id="3.40.430.10">
    <property type="entry name" value="Dihydrofolate Reductase, subunit A"/>
    <property type="match status" value="1"/>
</dbReference>
<dbReference type="InterPro" id="IPR050765">
    <property type="entry name" value="Riboflavin_Biosynth_HTPR"/>
</dbReference>
<name>A0A5Q2MMF3_9ACTN</name>
<evidence type="ECO:0000313" key="2">
    <source>
        <dbReference type="Proteomes" id="UP000392064"/>
    </source>
</evidence>
<dbReference type="Pfam" id="PF01872">
    <property type="entry name" value="RibD_C"/>
    <property type="match status" value="1"/>
</dbReference>
<evidence type="ECO:0000313" key="1">
    <source>
        <dbReference type="EMBL" id="QGG42913.1"/>
    </source>
</evidence>
<dbReference type="RefSeq" id="WP_153654717.1">
    <property type="nucleotide sequence ID" value="NZ_CP045737.1"/>
</dbReference>
<sequence>MARLLHSSNVTLDGYITDRKGSFDWGVPSAELHQFFNDLFRPVGTHLYGRRLYETMAVWETMGDDDPVTRDFAEIWRAADKVVYSRSLEHPSTPRTRIESDFHAGAVRSLVDAAERDVLIGGAELAGQALAAGIVDDLHTFVSPVVVGGGARSLPDDVRIDLQLVDEHRFDNGVVHLHHRVVR</sequence>
<gene>
    <name evidence="1" type="ORF">GEV26_16865</name>
</gene>